<feature type="region of interest" description="Disordered" evidence="3">
    <location>
        <begin position="295"/>
        <end position="336"/>
    </location>
</feature>
<feature type="region of interest" description="Disordered" evidence="3">
    <location>
        <begin position="448"/>
        <end position="473"/>
    </location>
</feature>
<reference evidence="6" key="1">
    <citation type="submission" date="2025-08" db="UniProtKB">
        <authorList>
            <consortium name="RefSeq"/>
        </authorList>
    </citation>
    <scope>IDENTIFICATION</scope>
</reference>
<feature type="domain" description="RRM" evidence="4">
    <location>
        <begin position="5"/>
        <end position="85"/>
    </location>
</feature>
<evidence type="ECO:0000259" key="4">
    <source>
        <dbReference type="PROSITE" id="PS50102"/>
    </source>
</evidence>
<evidence type="ECO:0000313" key="6">
    <source>
        <dbReference type="RefSeq" id="XP_011501845.1"/>
    </source>
</evidence>
<feature type="compositionally biased region" description="Polar residues" evidence="3">
    <location>
        <begin position="319"/>
        <end position="329"/>
    </location>
</feature>
<dbReference type="Proteomes" id="UP000695007">
    <property type="component" value="Unplaced"/>
</dbReference>
<dbReference type="InterPro" id="IPR012677">
    <property type="entry name" value="Nucleotide-bd_a/b_plait_sf"/>
</dbReference>
<dbReference type="GeneID" id="105365400"/>
<evidence type="ECO:0000256" key="1">
    <source>
        <dbReference type="ARBA" id="ARBA00022884"/>
    </source>
</evidence>
<dbReference type="PANTHER" id="PTHR48029:SF1">
    <property type="entry name" value="NUCLEOLAR PROTEIN 8"/>
    <property type="match status" value="1"/>
</dbReference>
<sequence length="549" mass="64660">MEKNHRLILKNLPLNINNEKIEKLLKDYVIINNIDLKEKTNIDESTKKFAFVNICSTDQNLQTCFRELNDKVLDGFQISVELAKESFLERLKRERNEDQLSKNHSIVQSNQTYDAKTDSLKNYEEIEDRSDDSKIQEISNKRSFKNLEPKKRKRSVISNDSIDIDNTLSASTSQNVNVNESDKQRIMSLTKKKQAFKMQKQAIHNSLKFVDNKNSNKKIIFNDNLEIQNSEQKTLHKKSTLFNSDDEDQENYEWNEDELDAKANLKYKLHKLQTHIGNDKRFVLDERFIDDDDDKINEMKGENKDNQSELNDKEWQRDSFGNVSGQSIETTDHQDTAKKKIRMVRYDPTASNHQDYEIITEKSKCDKTVKKKEKIKDTEIKADIPVPVSNEIFYDVSQNLITSLNKNEQFSLLQTFGRTVPNTDNKNEINSEVEETIKFNFNHNTKKMKYDSSDTEDEEEISEENKGTLPKSTKSLEFNVQNDRLFFYDNDPRFSEAKNFFKNQSAHKEDVFKNTRRKLKEIVRSKIRKNLKKSIPWNRKKIRRAQKSK</sequence>
<proteinExistence type="predicted"/>
<dbReference type="Gene3D" id="3.30.70.330">
    <property type="match status" value="1"/>
</dbReference>
<protein>
    <submittedName>
        <fullName evidence="6">Probable RNA-binding protein CG14230</fullName>
    </submittedName>
</protein>
<feature type="compositionally biased region" description="Acidic residues" evidence="3">
    <location>
        <begin position="453"/>
        <end position="462"/>
    </location>
</feature>
<dbReference type="AlphaFoldDB" id="A0AAJ6YPH0"/>
<name>A0AAJ6YPH0_9HYME</name>
<dbReference type="PROSITE" id="PS50102">
    <property type="entry name" value="RRM"/>
    <property type="match status" value="1"/>
</dbReference>
<dbReference type="PANTHER" id="PTHR48029">
    <property type="entry name" value="NUCLEOLAR PROTEIN 8"/>
    <property type="match status" value="1"/>
</dbReference>
<feature type="compositionally biased region" description="Basic and acidic residues" evidence="3">
    <location>
        <begin position="296"/>
        <end position="317"/>
    </location>
</feature>
<dbReference type="GO" id="GO:0003723">
    <property type="term" value="F:RNA binding"/>
    <property type="evidence" value="ECO:0007669"/>
    <property type="project" value="UniProtKB-UniRule"/>
</dbReference>
<evidence type="ECO:0000313" key="5">
    <source>
        <dbReference type="Proteomes" id="UP000695007"/>
    </source>
</evidence>
<dbReference type="InterPro" id="IPR035979">
    <property type="entry name" value="RBD_domain_sf"/>
</dbReference>
<evidence type="ECO:0000256" key="3">
    <source>
        <dbReference type="SAM" id="MobiDB-lite"/>
    </source>
</evidence>
<keyword evidence="5" id="KW-1185">Reference proteome</keyword>
<dbReference type="KEGG" id="csol:105365400"/>
<accession>A0AAJ6YPH0</accession>
<dbReference type="RefSeq" id="XP_011501845.1">
    <property type="nucleotide sequence ID" value="XM_011503543.1"/>
</dbReference>
<organism evidence="5 6">
    <name type="scientific">Ceratosolen solmsi marchali</name>
    <dbReference type="NCBI Taxonomy" id="326594"/>
    <lineage>
        <taxon>Eukaryota</taxon>
        <taxon>Metazoa</taxon>
        <taxon>Ecdysozoa</taxon>
        <taxon>Arthropoda</taxon>
        <taxon>Hexapoda</taxon>
        <taxon>Insecta</taxon>
        <taxon>Pterygota</taxon>
        <taxon>Neoptera</taxon>
        <taxon>Endopterygota</taxon>
        <taxon>Hymenoptera</taxon>
        <taxon>Apocrita</taxon>
        <taxon>Proctotrupomorpha</taxon>
        <taxon>Chalcidoidea</taxon>
        <taxon>Agaonidae</taxon>
        <taxon>Agaoninae</taxon>
        <taxon>Ceratosolen</taxon>
    </lineage>
</organism>
<evidence type="ECO:0000256" key="2">
    <source>
        <dbReference type="PROSITE-ProRule" id="PRU00176"/>
    </source>
</evidence>
<dbReference type="SUPFAM" id="SSF54928">
    <property type="entry name" value="RNA-binding domain, RBD"/>
    <property type="match status" value="1"/>
</dbReference>
<dbReference type="Pfam" id="PF00076">
    <property type="entry name" value="RRM_1"/>
    <property type="match status" value="1"/>
</dbReference>
<gene>
    <name evidence="6" type="primary">LOC105365400</name>
</gene>
<dbReference type="InterPro" id="IPR000504">
    <property type="entry name" value="RRM_dom"/>
</dbReference>
<keyword evidence="1 2" id="KW-0694">RNA-binding</keyword>